<organism evidence="1 2">
    <name type="scientific">Fulvivirga imtechensis AK7</name>
    <dbReference type="NCBI Taxonomy" id="1237149"/>
    <lineage>
        <taxon>Bacteria</taxon>
        <taxon>Pseudomonadati</taxon>
        <taxon>Bacteroidota</taxon>
        <taxon>Cytophagia</taxon>
        <taxon>Cytophagales</taxon>
        <taxon>Fulvivirgaceae</taxon>
        <taxon>Fulvivirga</taxon>
    </lineage>
</organism>
<evidence type="ECO:0000313" key="2">
    <source>
        <dbReference type="Proteomes" id="UP000011135"/>
    </source>
</evidence>
<sequence length="158" mass="17947">MNDKNNNSALGIDSQPIDKKKANEIIGTYCKLNGNIRRYLRRKPASDEEQEMVDRFRDHKAKFNAFVFEKDDILRFFDKELGATHLMIILGAHSEKEVSQDEDFKKGSFTIVAAGCKHGGGTTYSSLPLNEPATEYPPKLVRSTLDNIHENLLFIVEE</sequence>
<dbReference type="STRING" id="1237149.C900_02083"/>
<name>L8K181_9BACT</name>
<protein>
    <submittedName>
        <fullName evidence="1">Uncharacterized protein</fullName>
    </submittedName>
</protein>
<dbReference type="AlphaFoldDB" id="L8K181"/>
<dbReference type="OrthoDB" id="9856333at2"/>
<reference evidence="1 2" key="1">
    <citation type="submission" date="2012-12" db="EMBL/GenBank/DDBJ databases">
        <title>Genome assembly of Fulvivirga imtechensis AK7.</title>
        <authorList>
            <person name="Nupur N."/>
            <person name="Khatri I."/>
            <person name="Kumar R."/>
            <person name="Subramanian S."/>
            <person name="Pinnaka A."/>
        </authorList>
    </citation>
    <scope>NUCLEOTIDE SEQUENCE [LARGE SCALE GENOMIC DNA]</scope>
    <source>
        <strain evidence="1 2">AK7</strain>
    </source>
</reference>
<comment type="caution">
    <text evidence="1">The sequence shown here is derived from an EMBL/GenBank/DDBJ whole genome shotgun (WGS) entry which is preliminary data.</text>
</comment>
<proteinExistence type="predicted"/>
<gene>
    <name evidence="1" type="ORF">C900_02083</name>
</gene>
<dbReference type="EMBL" id="AMZN01000003">
    <property type="protein sequence ID" value="ELR73679.1"/>
    <property type="molecule type" value="Genomic_DNA"/>
</dbReference>
<evidence type="ECO:0000313" key="1">
    <source>
        <dbReference type="EMBL" id="ELR73679.1"/>
    </source>
</evidence>
<dbReference type="RefSeq" id="WP_009577702.1">
    <property type="nucleotide sequence ID" value="NZ_AMZN01000003.1"/>
</dbReference>
<keyword evidence="2" id="KW-1185">Reference proteome</keyword>
<accession>L8K181</accession>
<dbReference type="Proteomes" id="UP000011135">
    <property type="component" value="Unassembled WGS sequence"/>
</dbReference>